<reference evidence="1 2" key="1">
    <citation type="submission" date="2018-08" db="EMBL/GenBank/DDBJ databases">
        <title>Recombination of ecologically and evolutionarily significant loci maintains genetic cohesion in the Pseudomonas syringae species complex.</title>
        <authorList>
            <person name="Dillon M."/>
            <person name="Thakur S."/>
            <person name="Almeida R.N.D."/>
            <person name="Weir B.S."/>
            <person name="Guttman D.S."/>
        </authorList>
    </citation>
    <scope>NUCLEOTIDE SEQUENCE [LARGE SCALE GENOMIC DNA]</scope>
    <source>
        <strain evidence="1 2">ICMP 6917</strain>
    </source>
</reference>
<evidence type="ECO:0000313" key="2">
    <source>
        <dbReference type="Proteomes" id="UP000278332"/>
    </source>
</evidence>
<dbReference type="AlphaFoldDB" id="A0A3M4VRK1"/>
<sequence>MHGVHMRLHQSTMLSMARKRQLSHPTSETGFDIKQWQNVFEGLTDNNPIDRSTIEAASWLGFHFKRISLTREHHKLREHESLILKDILQAHLAAANFGFAKVSAQQMSEFNPEELLSIEKMISYKSNLTQDGAKVNVNQLVMMRLDSTCPAIFYALKNKENLTKAYKTSKETPPGVDKLNFILNELNCSQLYHNGSVIWQEILFGDAYFKLIPNKKLILVSKLNDLGKLKAICDYRRDHQNGTKSIQSNNLVHNPNFSLGTAAPKKFIKLSSHKKLSTHRADHFNEIFNHYINSRWVEQFLGIEEHLFSIMKVKCPENKHGQSYSVRNILLVWFHLTLIAHQMIDQKGDPSATDLIELLEYCVWLKHAELVRALAEVTSFDESLINSILSFLTYEAASLQDDLWLKPLLAIEGEVALSLSALLSANLRRNVDMWLPLVDPKSNLRGRHFEKYMVKVMEECKAGSGPICKHLKWTGSIDLKYGDKGEEVDLTFSFGKIIVVVELRSRRIPITPLDYHNALHEKEGGIYKKADQAKRKTQYIKNYLPSFCKEHYPHLNDCLDDVTVLPLVIINDQFHAGFPCDNIPVLDEHLLKHFLQDGRVKFLATTPSDYRYAVVLYETLEEAEKAFIGYAMLPTIIEVHSASLKEIQTVHHIAEGEIPMQWYTYDVIEPESEEQTRAILNHLSVGKLIEVKKSTF</sequence>
<evidence type="ECO:0008006" key="3">
    <source>
        <dbReference type="Google" id="ProtNLM"/>
    </source>
</evidence>
<dbReference type="EMBL" id="RBRY01000117">
    <property type="protein sequence ID" value="RMR54471.1"/>
    <property type="molecule type" value="Genomic_DNA"/>
</dbReference>
<gene>
    <name evidence="1" type="ORF">ALP84_04085</name>
</gene>
<proteinExistence type="predicted"/>
<organism evidence="1 2">
    <name type="scientific">Pseudomonas cichorii</name>
    <dbReference type="NCBI Taxonomy" id="36746"/>
    <lineage>
        <taxon>Bacteria</taxon>
        <taxon>Pseudomonadati</taxon>
        <taxon>Pseudomonadota</taxon>
        <taxon>Gammaproteobacteria</taxon>
        <taxon>Pseudomonadales</taxon>
        <taxon>Pseudomonadaceae</taxon>
        <taxon>Pseudomonas</taxon>
    </lineage>
</organism>
<accession>A0A3M4VRK1</accession>
<comment type="caution">
    <text evidence="1">The sequence shown here is derived from an EMBL/GenBank/DDBJ whole genome shotgun (WGS) entry which is preliminary data.</text>
</comment>
<name>A0A3M4VRK1_PSECI</name>
<dbReference type="Proteomes" id="UP000278332">
    <property type="component" value="Unassembled WGS sequence"/>
</dbReference>
<protein>
    <recommendedName>
        <fullName evidence="3">NERD domain-containing protein</fullName>
    </recommendedName>
</protein>
<evidence type="ECO:0000313" key="1">
    <source>
        <dbReference type="EMBL" id="RMR54471.1"/>
    </source>
</evidence>